<evidence type="ECO:0000313" key="3">
    <source>
        <dbReference type="Proteomes" id="UP000829194"/>
    </source>
</evidence>
<feature type="compositionally biased region" description="Basic and acidic residues" evidence="1">
    <location>
        <begin position="1"/>
        <end position="23"/>
    </location>
</feature>
<protein>
    <submittedName>
        <fullName evidence="2">Uncharacterized protein</fullName>
    </submittedName>
</protein>
<dbReference type="Proteomes" id="UP000829194">
    <property type="component" value="Chromosome"/>
</dbReference>
<evidence type="ECO:0000313" key="2">
    <source>
        <dbReference type="EMBL" id="UNP31662.1"/>
    </source>
</evidence>
<proteinExistence type="predicted"/>
<dbReference type="RefSeq" id="WP_187313167.1">
    <property type="nucleotide sequence ID" value="NZ_CP011131.1"/>
</dbReference>
<sequence>MERLDRFDGSTRADGGRRTRDPRQAASRQDPQTVNRITIADESQVESGVESRRRGASGGPGGGRKPVKPGNPIERYIACFATARAAAGAAGVSTAMLRRMRSRGFVSTRGRALLMAQACGFKVKPAELLALTPGVS</sequence>
<evidence type="ECO:0000256" key="1">
    <source>
        <dbReference type="SAM" id="MobiDB-lite"/>
    </source>
</evidence>
<feature type="region of interest" description="Disordered" evidence="1">
    <location>
        <begin position="1"/>
        <end position="71"/>
    </location>
</feature>
<accession>A0ABY3XJ34</accession>
<feature type="compositionally biased region" description="Polar residues" evidence="1">
    <location>
        <begin position="26"/>
        <end position="36"/>
    </location>
</feature>
<dbReference type="EMBL" id="CP093547">
    <property type="protein sequence ID" value="UNP31662.1"/>
    <property type="molecule type" value="Genomic_DNA"/>
</dbReference>
<keyword evidence="3" id="KW-1185">Reference proteome</keyword>
<name>A0ABY3XJ34_9GAMM</name>
<organism evidence="2 3">
    <name type="scientific">Lysobacter gummosus</name>
    <dbReference type="NCBI Taxonomy" id="262324"/>
    <lineage>
        <taxon>Bacteria</taxon>
        <taxon>Pseudomonadati</taxon>
        <taxon>Pseudomonadota</taxon>
        <taxon>Gammaproteobacteria</taxon>
        <taxon>Lysobacterales</taxon>
        <taxon>Lysobacteraceae</taxon>
        <taxon>Lysobacter</taxon>
    </lineage>
</organism>
<reference evidence="2 3" key="1">
    <citation type="submission" date="2022-03" db="EMBL/GenBank/DDBJ databases">
        <title>Complete genome sequence of Lysobacter capsici VKM B-2533 and Lysobacter gummosus 10.1.1, promising sources of lytic agents.</title>
        <authorList>
            <person name="Tarlachkov S.V."/>
            <person name="Kudryakova I.V."/>
            <person name="Afoshin A.S."/>
            <person name="Leontyevskaya E.A."/>
            <person name="Leontyevskaya N.V."/>
        </authorList>
    </citation>
    <scope>NUCLEOTIDE SEQUENCE [LARGE SCALE GENOMIC DNA]</scope>
    <source>
        <strain evidence="2 3">10.1.1</strain>
    </source>
</reference>
<gene>
    <name evidence="2" type="ORF">MOV92_10615</name>
</gene>